<proteinExistence type="predicted"/>
<comment type="subunit">
    <text evidence="2">Component of the NuA4 histone acetyltransferase complex.</text>
</comment>
<dbReference type="InterPro" id="IPR000953">
    <property type="entry name" value="Chromo/chromo_shadow_dom"/>
</dbReference>
<dbReference type="Pfam" id="PF00385">
    <property type="entry name" value="Chromo"/>
    <property type="match status" value="1"/>
</dbReference>
<dbReference type="SMART" id="SM00298">
    <property type="entry name" value="CHROMO"/>
    <property type="match status" value="1"/>
</dbReference>
<keyword evidence="7" id="KW-1185">Reference proteome</keyword>
<dbReference type="PANTHER" id="PTHR22812">
    <property type="entry name" value="CHROMOBOX PROTEIN"/>
    <property type="match status" value="1"/>
</dbReference>
<dbReference type="InterPro" id="IPR023780">
    <property type="entry name" value="Chromo_domain"/>
</dbReference>
<comment type="subcellular location">
    <subcellularLocation>
        <location evidence="1">Nucleus</location>
    </subcellularLocation>
</comment>
<dbReference type="Pfam" id="PF24626">
    <property type="entry name" value="SH3_Tf2-1"/>
    <property type="match status" value="1"/>
</dbReference>
<dbReference type="InterPro" id="IPR051219">
    <property type="entry name" value="Heterochromatin_chromo-domain"/>
</dbReference>
<evidence type="ECO:0000256" key="2">
    <source>
        <dbReference type="ARBA" id="ARBA00011353"/>
    </source>
</evidence>
<name>A0AAN6VWH2_9PEZI</name>
<dbReference type="EMBL" id="MU866896">
    <property type="protein sequence ID" value="KAK4170630.1"/>
    <property type="molecule type" value="Genomic_DNA"/>
</dbReference>
<dbReference type="CDD" id="cd00024">
    <property type="entry name" value="CD_CSD"/>
    <property type="match status" value="1"/>
</dbReference>
<protein>
    <recommendedName>
        <fullName evidence="5">Chromo domain-containing protein</fullName>
    </recommendedName>
</protein>
<keyword evidence="3" id="KW-0539">Nucleus</keyword>
<gene>
    <name evidence="6" type="ORF">QBC36DRAFT_201019</name>
</gene>
<comment type="caution">
    <text evidence="6">The sequence shown here is derived from an EMBL/GenBank/DDBJ whole genome shotgun (WGS) entry which is preliminary data.</text>
</comment>
<evidence type="ECO:0000313" key="7">
    <source>
        <dbReference type="Proteomes" id="UP001302321"/>
    </source>
</evidence>
<evidence type="ECO:0000256" key="1">
    <source>
        <dbReference type="ARBA" id="ARBA00004123"/>
    </source>
</evidence>
<dbReference type="InterPro" id="IPR036397">
    <property type="entry name" value="RNaseH_sf"/>
</dbReference>
<dbReference type="GO" id="GO:0006338">
    <property type="term" value="P:chromatin remodeling"/>
    <property type="evidence" value="ECO:0007669"/>
    <property type="project" value="UniProtKB-ARBA"/>
</dbReference>
<organism evidence="6 7">
    <name type="scientific">Triangularia setosa</name>
    <dbReference type="NCBI Taxonomy" id="2587417"/>
    <lineage>
        <taxon>Eukaryota</taxon>
        <taxon>Fungi</taxon>
        <taxon>Dikarya</taxon>
        <taxon>Ascomycota</taxon>
        <taxon>Pezizomycotina</taxon>
        <taxon>Sordariomycetes</taxon>
        <taxon>Sordariomycetidae</taxon>
        <taxon>Sordariales</taxon>
        <taxon>Podosporaceae</taxon>
        <taxon>Triangularia</taxon>
    </lineage>
</organism>
<evidence type="ECO:0000256" key="4">
    <source>
        <dbReference type="SAM" id="MobiDB-lite"/>
    </source>
</evidence>
<dbReference type="GO" id="GO:0003676">
    <property type="term" value="F:nucleic acid binding"/>
    <property type="evidence" value="ECO:0007669"/>
    <property type="project" value="InterPro"/>
</dbReference>
<dbReference type="Gene3D" id="3.30.420.10">
    <property type="entry name" value="Ribonuclease H-like superfamily/Ribonuclease H"/>
    <property type="match status" value="1"/>
</dbReference>
<dbReference type="Gene3D" id="2.40.50.40">
    <property type="match status" value="1"/>
</dbReference>
<dbReference type="InterPro" id="IPR056924">
    <property type="entry name" value="SH3_Tf2-1"/>
</dbReference>
<dbReference type="GO" id="GO:0005634">
    <property type="term" value="C:nucleus"/>
    <property type="evidence" value="ECO:0007669"/>
    <property type="project" value="UniProtKB-SubCell"/>
</dbReference>
<evidence type="ECO:0000259" key="5">
    <source>
        <dbReference type="PROSITE" id="PS50013"/>
    </source>
</evidence>
<dbReference type="InterPro" id="IPR016197">
    <property type="entry name" value="Chromo-like_dom_sf"/>
</dbReference>
<dbReference type="Proteomes" id="UP001302321">
    <property type="component" value="Unassembled WGS sequence"/>
</dbReference>
<feature type="region of interest" description="Disordered" evidence="4">
    <location>
        <begin position="237"/>
        <end position="270"/>
    </location>
</feature>
<accession>A0AAN6VWH2</accession>
<sequence length="270" mass="30961">MEQYLRAYCSYYQDDWVDWLPLAEFTSNNYTSETTGLSPFFANYGWHPRMGTEPFLKAGTAAERIKRVTARCQAFMTEAQENQAHYADTHRQQHPAYTEGELVWVNTRYLASGRPVTKLDDRWRGPYKVTKVYPKALAVELPPGSKAFPVFHTSLVKEYEKGIPGQEAANEEFDRRAAGVAVMDRGGNTTEEEGEEWFFEKILNSRLAQGALEYRVKWPHPHRPTWEPAANLNGCNSDIEEFHKANPSKPGPLGAQQPARRRRGRPPRQR</sequence>
<dbReference type="AlphaFoldDB" id="A0AAN6VWH2"/>
<evidence type="ECO:0000313" key="6">
    <source>
        <dbReference type="EMBL" id="KAK4170630.1"/>
    </source>
</evidence>
<reference evidence="6" key="2">
    <citation type="submission" date="2023-05" db="EMBL/GenBank/DDBJ databases">
        <authorList>
            <consortium name="Lawrence Berkeley National Laboratory"/>
            <person name="Steindorff A."/>
            <person name="Hensen N."/>
            <person name="Bonometti L."/>
            <person name="Westerberg I."/>
            <person name="Brannstrom I.O."/>
            <person name="Guillou S."/>
            <person name="Cros-Aarteil S."/>
            <person name="Calhoun S."/>
            <person name="Haridas S."/>
            <person name="Kuo A."/>
            <person name="Mondo S."/>
            <person name="Pangilinan J."/>
            <person name="Riley R."/>
            <person name="Labutti K."/>
            <person name="Andreopoulos B."/>
            <person name="Lipzen A."/>
            <person name="Chen C."/>
            <person name="Yanf M."/>
            <person name="Daum C."/>
            <person name="Ng V."/>
            <person name="Clum A."/>
            <person name="Ohm R."/>
            <person name="Martin F."/>
            <person name="Silar P."/>
            <person name="Natvig D."/>
            <person name="Lalanne C."/>
            <person name="Gautier V."/>
            <person name="Ament-Velasquez S.L."/>
            <person name="Kruys A."/>
            <person name="Hutchinson M.I."/>
            <person name="Powell A.J."/>
            <person name="Barry K."/>
            <person name="Miller A.N."/>
            <person name="Grigoriev I.V."/>
            <person name="Debuchy R."/>
            <person name="Gladieux P."/>
            <person name="Thoren M.H."/>
            <person name="Johannesson H."/>
        </authorList>
    </citation>
    <scope>NUCLEOTIDE SEQUENCE</scope>
    <source>
        <strain evidence="6">CBS 892.96</strain>
    </source>
</reference>
<dbReference type="SUPFAM" id="SSF54160">
    <property type="entry name" value="Chromo domain-like"/>
    <property type="match status" value="1"/>
</dbReference>
<reference evidence="6" key="1">
    <citation type="journal article" date="2023" name="Mol. Phylogenet. Evol.">
        <title>Genome-scale phylogeny and comparative genomics of the fungal order Sordariales.</title>
        <authorList>
            <person name="Hensen N."/>
            <person name="Bonometti L."/>
            <person name="Westerberg I."/>
            <person name="Brannstrom I.O."/>
            <person name="Guillou S."/>
            <person name="Cros-Aarteil S."/>
            <person name="Calhoun S."/>
            <person name="Haridas S."/>
            <person name="Kuo A."/>
            <person name="Mondo S."/>
            <person name="Pangilinan J."/>
            <person name="Riley R."/>
            <person name="LaButti K."/>
            <person name="Andreopoulos B."/>
            <person name="Lipzen A."/>
            <person name="Chen C."/>
            <person name="Yan M."/>
            <person name="Daum C."/>
            <person name="Ng V."/>
            <person name="Clum A."/>
            <person name="Steindorff A."/>
            <person name="Ohm R.A."/>
            <person name="Martin F."/>
            <person name="Silar P."/>
            <person name="Natvig D.O."/>
            <person name="Lalanne C."/>
            <person name="Gautier V."/>
            <person name="Ament-Velasquez S.L."/>
            <person name="Kruys A."/>
            <person name="Hutchinson M.I."/>
            <person name="Powell A.J."/>
            <person name="Barry K."/>
            <person name="Miller A.N."/>
            <person name="Grigoriev I.V."/>
            <person name="Debuchy R."/>
            <person name="Gladieux P."/>
            <person name="Hiltunen Thoren M."/>
            <person name="Johannesson H."/>
        </authorList>
    </citation>
    <scope>NUCLEOTIDE SEQUENCE</scope>
    <source>
        <strain evidence="6">CBS 892.96</strain>
    </source>
</reference>
<feature type="compositionally biased region" description="Basic residues" evidence="4">
    <location>
        <begin position="259"/>
        <end position="270"/>
    </location>
</feature>
<feature type="domain" description="Chromo" evidence="5">
    <location>
        <begin position="197"/>
        <end position="254"/>
    </location>
</feature>
<dbReference type="PROSITE" id="PS50013">
    <property type="entry name" value="CHROMO_2"/>
    <property type="match status" value="1"/>
</dbReference>
<evidence type="ECO:0000256" key="3">
    <source>
        <dbReference type="ARBA" id="ARBA00023242"/>
    </source>
</evidence>